<dbReference type="InterPro" id="IPR059106">
    <property type="entry name" value="WHD_MalT"/>
</dbReference>
<feature type="domain" description="HTH luxR-type" evidence="4">
    <location>
        <begin position="827"/>
        <end position="892"/>
    </location>
</feature>
<dbReference type="InterPro" id="IPR000792">
    <property type="entry name" value="Tscrpt_reg_LuxR_C"/>
</dbReference>
<evidence type="ECO:0000256" key="2">
    <source>
        <dbReference type="ARBA" id="ARBA00023125"/>
    </source>
</evidence>
<name>A0ABX1N5A0_9RHOO</name>
<dbReference type="Gene3D" id="3.40.50.300">
    <property type="entry name" value="P-loop containing nucleotide triphosphate hydrolases"/>
    <property type="match status" value="1"/>
</dbReference>
<dbReference type="SUPFAM" id="SSF52540">
    <property type="entry name" value="P-loop containing nucleoside triphosphate hydrolases"/>
    <property type="match status" value="1"/>
</dbReference>
<keyword evidence="1" id="KW-0805">Transcription regulation</keyword>
<reference evidence="5" key="1">
    <citation type="submission" date="2019-12" db="EMBL/GenBank/DDBJ databases">
        <title>Comparative genomics gives insights into the taxonomy of the Azoarcus-Aromatoleum group and reveals separate origins of nif in the plant-associated Azoarcus and non-plant-associated Aromatoleum sub-groups.</title>
        <authorList>
            <person name="Lafos M."/>
            <person name="Maluk M."/>
            <person name="Batista M."/>
            <person name="Junghare M."/>
            <person name="Carmona M."/>
            <person name="Faoro H."/>
            <person name="Cruz L.M."/>
            <person name="Battistoni F."/>
            <person name="De Souza E."/>
            <person name="Pedrosa F."/>
            <person name="Chen W.-M."/>
            <person name="Poole P.S."/>
            <person name="Dixon R.A."/>
            <person name="James E.K."/>
        </authorList>
    </citation>
    <scope>NUCLEOTIDE SEQUENCE</scope>
    <source>
        <strain evidence="5">U120</strain>
    </source>
</reference>
<evidence type="ECO:0000259" key="4">
    <source>
        <dbReference type="PROSITE" id="PS50043"/>
    </source>
</evidence>
<evidence type="ECO:0000313" key="6">
    <source>
        <dbReference type="Proteomes" id="UP000601990"/>
    </source>
</evidence>
<sequence length="895" mass="97888">MRNKTTEAIPYRFALKTMPPHSAKQALAPARLLERLRETAEQPLVVVTSLAGFGKTSLLVQWRRELLATGAAVAWLTVDASDDSATFIPALVASIRVAVGLDVPARSFDQLGQSGADLWIASEVLVQIHELARPTYVLIDDLHQLSDEHAVEFVYYLIRNAPPNFHVVATSRADPPFPVEELNAHGLYTQFVTEDLRLRLDDTIGFLRRRLGEDIDIETCARLHERTEGWPMALQIVTAAMARKSDVAGTVAGLSGATGDIARYFSQFVLESLEPDAVAMLVRASILKTQHPELCTALSGVAESGEILSRLEQNTGLVTSVGGDGDNYRMHPLFIEYLHSLLDALPADELRVLHATAAEWFAAHNMLEQAADHAFVAGMRTQAMDWIEKRLRHLGVQGRIVEVLAWLDRLPPEEITRREGIQLTAAWACALCYRPQDAERLTDVILARPGVTPEIALQANIVRSAVAIHCDDYTRARGCIESYDPELGPLYCNTLSFVAIHTGFPDRARYYQQISDGRGRGVRNFYDAMYGAFAVGLSYLIEGQASEAEGIFRAALERAEASTGWRSLPAAMQAAGLAAACWELGAEDEARALLANRLDLIEQAALPDAVMLAYLTLARYENQKGREGKAFDALNSLAAIGELRHQPRLVVASLGEQVRQHALRNRVVSCRMLLGAIDEIIAGADRPDQGLEAELRLIREIAAARVALLDFNDEGAALALEHAGGIAARLRRGRDQLTVKLLAACCEGSGDDASARLLAEALSLAESFRLVRVIADDWPAALECLPELDRSGLAKGAGITPAFVERAAERCRFGWVPEASGQKTADPKSRPAQLSAREMEILGALSLGRSNKEIAKMLDVGAETIKWHMKNLLAKLNAANRRHAVDRARLLGIIE</sequence>
<dbReference type="InterPro" id="IPR036388">
    <property type="entry name" value="WH-like_DNA-bd_sf"/>
</dbReference>
<dbReference type="PANTHER" id="PTHR44688">
    <property type="entry name" value="DNA-BINDING TRANSCRIPTIONAL ACTIVATOR DEVR_DOSR"/>
    <property type="match status" value="1"/>
</dbReference>
<keyword evidence="3" id="KW-0804">Transcription</keyword>
<dbReference type="PROSITE" id="PS00622">
    <property type="entry name" value="HTH_LUXR_1"/>
    <property type="match status" value="1"/>
</dbReference>
<evidence type="ECO:0000313" key="5">
    <source>
        <dbReference type="EMBL" id="NMF94464.1"/>
    </source>
</evidence>
<dbReference type="Pfam" id="PF13191">
    <property type="entry name" value="AAA_16"/>
    <property type="match status" value="1"/>
</dbReference>
<dbReference type="CDD" id="cd06170">
    <property type="entry name" value="LuxR_C_like"/>
    <property type="match status" value="1"/>
</dbReference>
<dbReference type="SUPFAM" id="SSF46894">
    <property type="entry name" value="C-terminal effector domain of the bipartite response regulators"/>
    <property type="match status" value="1"/>
</dbReference>
<gene>
    <name evidence="5" type="ORF">GO608_14135</name>
</gene>
<accession>A0ABX1N5A0</accession>
<evidence type="ECO:0000256" key="1">
    <source>
        <dbReference type="ARBA" id="ARBA00023015"/>
    </source>
</evidence>
<dbReference type="Gene3D" id="1.10.10.10">
    <property type="entry name" value="Winged helix-like DNA-binding domain superfamily/Winged helix DNA-binding domain"/>
    <property type="match status" value="1"/>
</dbReference>
<dbReference type="InterPro" id="IPR041664">
    <property type="entry name" value="AAA_16"/>
</dbReference>
<evidence type="ECO:0000256" key="3">
    <source>
        <dbReference type="ARBA" id="ARBA00023163"/>
    </source>
</evidence>
<dbReference type="Pfam" id="PF25873">
    <property type="entry name" value="WHD_MalT"/>
    <property type="match status" value="1"/>
</dbReference>
<dbReference type="EMBL" id="WTVH01000030">
    <property type="protein sequence ID" value="NMF94464.1"/>
    <property type="molecule type" value="Genomic_DNA"/>
</dbReference>
<dbReference type="SMART" id="SM00421">
    <property type="entry name" value="HTH_LUXR"/>
    <property type="match status" value="1"/>
</dbReference>
<dbReference type="Pfam" id="PF00196">
    <property type="entry name" value="GerE"/>
    <property type="match status" value="1"/>
</dbReference>
<dbReference type="RefSeq" id="WP_169199689.1">
    <property type="nucleotide sequence ID" value="NZ_WTVH02000010.1"/>
</dbReference>
<dbReference type="PANTHER" id="PTHR44688:SF16">
    <property type="entry name" value="DNA-BINDING TRANSCRIPTIONAL ACTIVATOR DEVR_DOSR"/>
    <property type="match status" value="1"/>
</dbReference>
<dbReference type="InterPro" id="IPR016032">
    <property type="entry name" value="Sig_transdc_resp-reg_C-effctor"/>
</dbReference>
<comment type="caution">
    <text evidence="5">The sequence shown here is derived from an EMBL/GenBank/DDBJ whole genome shotgun (WGS) entry which is preliminary data.</text>
</comment>
<proteinExistence type="predicted"/>
<keyword evidence="2" id="KW-0238">DNA-binding</keyword>
<dbReference type="PROSITE" id="PS50043">
    <property type="entry name" value="HTH_LUXR_2"/>
    <property type="match status" value="1"/>
</dbReference>
<dbReference type="InterPro" id="IPR027417">
    <property type="entry name" value="P-loop_NTPase"/>
</dbReference>
<organism evidence="5 6">
    <name type="scientific">Aromatoleum buckelii</name>
    <dbReference type="NCBI Taxonomy" id="200254"/>
    <lineage>
        <taxon>Bacteria</taxon>
        <taxon>Pseudomonadati</taxon>
        <taxon>Pseudomonadota</taxon>
        <taxon>Betaproteobacteria</taxon>
        <taxon>Rhodocyclales</taxon>
        <taxon>Rhodocyclaceae</taxon>
        <taxon>Aromatoleum</taxon>
    </lineage>
</organism>
<dbReference type="Proteomes" id="UP000601990">
    <property type="component" value="Unassembled WGS sequence"/>
</dbReference>
<keyword evidence="6" id="KW-1185">Reference proteome</keyword>
<protein>
    <submittedName>
        <fullName evidence="5">LuxR family transcriptional regulator</fullName>
    </submittedName>
</protein>
<dbReference type="PRINTS" id="PR00038">
    <property type="entry name" value="HTHLUXR"/>
</dbReference>